<accession>A0A087HJV3</accession>
<dbReference type="OrthoDB" id="676979at2759"/>
<evidence type="ECO:0000256" key="1">
    <source>
        <dbReference type="SAM" id="SignalP"/>
    </source>
</evidence>
<name>A0A087HJV3_ARAAL</name>
<dbReference type="AlphaFoldDB" id="A0A087HJV3"/>
<evidence type="ECO:0000313" key="2">
    <source>
        <dbReference type="EMBL" id="KFK42405.1"/>
    </source>
</evidence>
<reference evidence="3" key="1">
    <citation type="journal article" date="2015" name="Nat. Plants">
        <title>Genome expansion of Arabis alpina linked with retrotransposition and reduced symmetric DNA methylation.</title>
        <authorList>
            <person name="Willing E.M."/>
            <person name="Rawat V."/>
            <person name="Mandakova T."/>
            <person name="Maumus F."/>
            <person name="James G.V."/>
            <person name="Nordstroem K.J."/>
            <person name="Becker C."/>
            <person name="Warthmann N."/>
            <person name="Chica C."/>
            <person name="Szarzynska B."/>
            <person name="Zytnicki M."/>
            <person name="Albani M.C."/>
            <person name="Kiefer C."/>
            <person name="Bergonzi S."/>
            <person name="Castaings L."/>
            <person name="Mateos J.L."/>
            <person name="Berns M.C."/>
            <person name="Bujdoso N."/>
            <person name="Piofczyk T."/>
            <person name="de Lorenzo L."/>
            <person name="Barrero-Sicilia C."/>
            <person name="Mateos I."/>
            <person name="Piednoel M."/>
            <person name="Hagmann J."/>
            <person name="Chen-Min-Tao R."/>
            <person name="Iglesias-Fernandez R."/>
            <person name="Schuster S.C."/>
            <person name="Alonso-Blanco C."/>
            <person name="Roudier F."/>
            <person name="Carbonero P."/>
            <person name="Paz-Ares J."/>
            <person name="Davis S.J."/>
            <person name="Pecinka A."/>
            <person name="Quesneville H."/>
            <person name="Colot V."/>
            <person name="Lysak M.A."/>
            <person name="Weigel D."/>
            <person name="Coupland G."/>
            <person name="Schneeberger K."/>
        </authorList>
    </citation>
    <scope>NUCLEOTIDE SEQUENCE [LARGE SCALE GENOMIC DNA]</scope>
    <source>
        <strain evidence="3">cv. Pajares</strain>
    </source>
</reference>
<organism evidence="2 3">
    <name type="scientific">Arabis alpina</name>
    <name type="common">Alpine rock-cress</name>
    <dbReference type="NCBI Taxonomy" id="50452"/>
    <lineage>
        <taxon>Eukaryota</taxon>
        <taxon>Viridiplantae</taxon>
        <taxon>Streptophyta</taxon>
        <taxon>Embryophyta</taxon>
        <taxon>Tracheophyta</taxon>
        <taxon>Spermatophyta</taxon>
        <taxon>Magnoliopsida</taxon>
        <taxon>eudicotyledons</taxon>
        <taxon>Gunneridae</taxon>
        <taxon>Pentapetalae</taxon>
        <taxon>rosids</taxon>
        <taxon>malvids</taxon>
        <taxon>Brassicales</taxon>
        <taxon>Brassicaceae</taxon>
        <taxon>Arabideae</taxon>
        <taxon>Arabis</taxon>
    </lineage>
</organism>
<keyword evidence="1" id="KW-0732">Signal</keyword>
<feature type="chain" id="PRO_5001823309" evidence="1">
    <location>
        <begin position="24"/>
        <end position="109"/>
    </location>
</feature>
<dbReference type="Proteomes" id="UP000029120">
    <property type="component" value="Chromosome 2"/>
</dbReference>
<dbReference type="OMA" id="IDGPQFA"/>
<evidence type="ECO:0000313" key="3">
    <source>
        <dbReference type="Proteomes" id="UP000029120"/>
    </source>
</evidence>
<keyword evidence="3" id="KW-1185">Reference proteome</keyword>
<sequence length="109" mass="11910">MAQYGLYRQIFIVFSILSPLVKSLTVITSDTTAPSALIDGPQFAMTNDGARTEPDDQDAVYDIMRATGNDWDASLRDVCRGSQAGGTGSCVCRTRTTFTMWSLCLWSSL</sequence>
<feature type="signal peptide" evidence="1">
    <location>
        <begin position="1"/>
        <end position="23"/>
    </location>
</feature>
<gene>
    <name evidence="2" type="ordered locus">AALP_Aa2g252400</name>
</gene>
<dbReference type="EMBL" id="CM002870">
    <property type="protein sequence ID" value="KFK42405.1"/>
    <property type="molecule type" value="Genomic_DNA"/>
</dbReference>
<proteinExistence type="predicted"/>
<dbReference type="eggNOG" id="KOG0619">
    <property type="taxonomic scope" value="Eukaryota"/>
</dbReference>
<dbReference type="Gramene" id="KFK42405">
    <property type="protein sequence ID" value="KFK42405"/>
    <property type="gene ID" value="AALP_AA2G252400"/>
</dbReference>
<protein>
    <submittedName>
        <fullName evidence="2">Uncharacterized protein</fullName>
    </submittedName>
</protein>